<dbReference type="RefSeq" id="WP_267301264.1">
    <property type="nucleotide sequence ID" value="NZ_JAOQJZ010000008.1"/>
</dbReference>
<keyword evidence="2" id="KW-1185">Reference proteome</keyword>
<name>A0AAE3IHJ2_9FIRM</name>
<proteinExistence type="predicted"/>
<protein>
    <submittedName>
        <fullName evidence="1">Uncharacterized protein</fullName>
    </submittedName>
</protein>
<comment type="caution">
    <text evidence="1">The sequence shown here is derived from an EMBL/GenBank/DDBJ whole genome shotgun (WGS) entry which is preliminary data.</text>
</comment>
<accession>A0AAE3IHJ2</accession>
<evidence type="ECO:0000313" key="1">
    <source>
        <dbReference type="EMBL" id="MCU6706084.1"/>
    </source>
</evidence>
<reference evidence="1 2" key="1">
    <citation type="journal article" date="2021" name="ISME Commun">
        <title>Automated analysis of genomic sequences facilitates high-throughput and comprehensive description of bacteria.</title>
        <authorList>
            <person name="Hitch T.C.A."/>
        </authorList>
    </citation>
    <scope>NUCLEOTIDE SEQUENCE [LARGE SCALE GENOMIC DNA]</scope>
    <source>
        <strain evidence="1 2">Sanger_31</strain>
    </source>
</reference>
<dbReference type="AlphaFoldDB" id="A0AAE3IHJ2"/>
<sequence>MFISGEEEFLAFSMVNDDNKKDVLKELCTYLFSDEYIDFFEQDADNQILDSIEATFSHSIIGRFVKLLNKISCPFTLVVEPYYIDQSYRDTFYMYYSNQHFSVNRSSVRLSFINGMYSRDAFYTAEIEQLNQDFIGSCVINPLVKGAIGRTLFSPHFIPFSETECYMRLSAFKLNIFGRPLQVKAFPYRSQDQETMRCAEITMLNIFDYYSNSYNDYRIVTPSNIISCEEKHNYERVLPSRGTTYPILTKVMSEFGFAPRLYTLFGMDNNVFSSLTKNDKLRRILHYYIESGIPVAVNLTSTVQSSSNENHSIVCIGHGKSKSDLYKRASKNCYIPYKNRNNNHKNPIINSADFFEDYVIVDDNVPVYQIKCFSAFSKNMLVDGLSVPLYKRMFMDAVDAETIFRDLLYDDNFGFSVYSENILDENEKVIFRMFMASSKSLKNYRVANYNDIELKHYYASIPMPRFVWVCELYKEDEYFNSNDEKKAFCEYIIDATSAPSRGPKSLILMRFPEYLAFRLPFQNDINMSQWLGLQTDPRFIGYSKNLLKF</sequence>
<gene>
    <name evidence="1" type="ORF">OCV57_09115</name>
</gene>
<dbReference type="Proteomes" id="UP001208131">
    <property type="component" value="Unassembled WGS sequence"/>
</dbReference>
<organism evidence="1 2">
    <name type="scientific">Hominimerdicola aceti</name>
    <dbReference type="NCBI Taxonomy" id="2981726"/>
    <lineage>
        <taxon>Bacteria</taxon>
        <taxon>Bacillati</taxon>
        <taxon>Bacillota</taxon>
        <taxon>Clostridia</taxon>
        <taxon>Eubacteriales</taxon>
        <taxon>Oscillospiraceae</taxon>
        <taxon>Hominimerdicola</taxon>
    </lineage>
</organism>
<dbReference type="EMBL" id="JAOQJZ010000008">
    <property type="protein sequence ID" value="MCU6706084.1"/>
    <property type="molecule type" value="Genomic_DNA"/>
</dbReference>
<evidence type="ECO:0000313" key="2">
    <source>
        <dbReference type="Proteomes" id="UP001208131"/>
    </source>
</evidence>